<keyword evidence="3" id="KW-0472">Membrane</keyword>
<gene>
    <name evidence="10" type="ORF">TCEB3V08_LOCUS11002</name>
</gene>
<dbReference type="Pfam" id="PF16489">
    <property type="entry name" value="GAIN"/>
    <property type="match status" value="2"/>
</dbReference>
<evidence type="ECO:0000256" key="1">
    <source>
        <dbReference type="ARBA" id="ARBA00022692"/>
    </source>
</evidence>
<evidence type="ECO:0000259" key="8">
    <source>
        <dbReference type="PROSITE" id="PS50027"/>
    </source>
</evidence>
<dbReference type="FunFam" id="2.10.25.10:FF:000011">
    <property type="entry name" value="Cadherin EGF LAG seven-pass G-type receptor"/>
    <property type="match status" value="1"/>
</dbReference>
<dbReference type="SMART" id="SM00180">
    <property type="entry name" value="EGF_Lam"/>
    <property type="match status" value="1"/>
</dbReference>
<dbReference type="InterPro" id="IPR032471">
    <property type="entry name" value="AGRL2-4_GAIN_subdom_A"/>
</dbReference>
<evidence type="ECO:0000259" key="9">
    <source>
        <dbReference type="PROSITE" id="PS50227"/>
    </source>
</evidence>
<dbReference type="FunFam" id="4.10.1240.10:FF:000021">
    <property type="entry name" value="Cadherin EGF LAG seven-pass G-type receptor"/>
    <property type="match status" value="1"/>
</dbReference>
<keyword evidence="5" id="KW-0325">Glycoprotein</keyword>
<dbReference type="InterPro" id="IPR001879">
    <property type="entry name" value="GPCR_2_extracellular_dom"/>
</dbReference>
<evidence type="ECO:0000256" key="3">
    <source>
        <dbReference type="ARBA" id="ARBA00022989"/>
    </source>
</evidence>
<keyword evidence="2" id="KW-0677">Repeat</keyword>
<dbReference type="GO" id="GO:0048513">
    <property type="term" value="P:animal organ development"/>
    <property type="evidence" value="ECO:0007669"/>
    <property type="project" value="UniProtKB-ARBA"/>
</dbReference>
<dbReference type="Pfam" id="PF00053">
    <property type="entry name" value="EGF_laminin"/>
    <property type="match status" value="1"/>
</dbReference>
<keyword evidence="6 7" id="KW-0424">Laminin EGF-like domain</keyword>
<dbReference type="Pfam" id="PF02793">
    <property type="entry name" value="HRM"/>
    <property type="match status" value="1"/>
</dbReference>
<dbReference type="EMBL" id="OC322308">
    <property type="protein sequence ID" value="CAD7411584.1"/>
    <property type="molecule type" value="Genomic_DNA"/>
</dbReference>
<dbReference type="Gene3D" id="2.170.300.10">
    <property type="entry name" value="Tie2 ligand-binding domain superfamily"/>
    <property type="match status" value="1"/>
</dbReference>
<comment type="caution">
    <text evidence="7">Lacks conserved residue(s) required for the propagation of feature annotation.</text>
</comment>
<keyword evidence="3" id="KW-1133">Transmembrane helix</keyword>
<evidence type="ECO:0000256" key="6">
    <source>
        <dbReference type="ARBA" id="ARBA00023292"/>
    </source>
</evidence>
<name>A0A7R9H8C5_TIMCR</name>
<evidence type="ECO:0000313" key="10">
    <source>
        <dbReference type="EMBL" id="CAD7411584.1"/>
    </source>
</evidence>
<dbReference type="GO" id="GO:0009888">
    <property type="term" value="P:tissue development"/>
    <property type="evidence" value="ECO:0007669"/>
    <property type="project" value="UniProtKB-ARBA"/>
</dbReference>
<dbReference type="GO" id="GO:0030054">
    <property type="term" value="C:cell junction"/>
    <property type="evidence" value="ECO:0007669"/>
    <property type="project" value="UniProtKB-ARBA"/>
</dbReference>
<dbReference type="PROSITE" id="PS50027">
    <property type="entry name" value="EGF_LAM_2"/>
    <property type="match status" value="1"/>
</dbReference>
<dbReference type="InterPro" id="IPR002049">
    <property type="entry name" value="LE_dom"/>
</dbReference>
<evidence type="ECO:0000256" key="4">
    <source>
        <dbReference type="ARBA" id="ARBA00023157"/>
    </source>
</evidence>
<feature type="disulfide bond" evidence="7">
    <location>
        <begin position="73"/>
        <end position="85"/>
    </location>
</feature>
<proteinExistence type="predicted"/>
<dbReference type="CDD" id="cd00055">
    <property type="entry name" value="EGF_Lam"/>
    <property type="match status" value="2"/>
</dbReference>
<dbReference type="PROSITE" id="PS50227">
    <property type="entry name" value="G_PROTEIN_RECEP_F2_3"/>
    <property type="match status" value="1"/>
</dbReference>
<dbReference type="SMART" id="SM00008">
    <property type="entry name" value="HormR"/>
    <property type="match status" value="1"/>
</dbReference>
<feature type="disulfide bond" evidence="7">
    <location>
        <begin position="94"/>
        <end position="103"/>
    </location>
</feature>
<feature type="domain" description="G-protein coupled receptors family 2 profile 1" evidence="9">
    <location>
        <begin position="105"/>
        <end position="179"/>
    </location>
</feature>
<keyword evidence="1" id="KW-0812">Transmembrane</keyword>
<dbReference type="PANTHER" id="PTHR24026">
    <property type="entry name" value="FAT ATYPICAL CADHERIN-RELATED"/>
    <property type="match status" value="1"/>
</dbReference>
<feature type="domain" description="Laminin EGF-like" evidence="8">
    <location>
        <begin position="73"/>
        <end position="120"/>
    </location>
</feature>
<dbReference type="PROSITE" id="PS01248">
    <property type="entry name" value="EGF_LAM_1"/>
    <property type="match status" value="1"/>
</dbReference>
<evidence type="ECO:0000256" key="2">
    <source>
        <dbReference type="ARBA" id="ARBA00022737"/>
    </source>
</evidence>
<reference evidence="10" key="1">
    <citation type="submission" date="2020-11" db="EMBL/GenBank/DDBJ databases">
        <authorList>
            <person name="Tran Van P."/>
        </authorList>
    </citation>
    <scope>NUCLEOTIDE SEQUENCE</scope>
</reference>
<dbReference type="GO" id="GO:0048731">
    <property type="term" value="P:system development"/>
    <property type="evidence" value="ECO:0007669"/>
    <property type="project" value="UniProtKB-ARBA"/>
</dbReference>
<accession>A0A7R9H8C5</accession>
<feature type="disulfide bond" evidence="7">
    <location>
        <begin position="75"/>
        <end position="92"/>
    </location>
</feature>
<dbReference type="GO" id="GO:0016020">
    <property type="term" value="C:membrane"/>
    <property type="evidence" value="ECO:0007669"/>
    <property type="project" value="InterPro"/>
</dbReference>
<dbReference type="Gene3D" id="4.10.1240.10">
    <property type="entry name" value="GPCR, family 2, extracellular hormone receptor domain"/>
    <property type="match status" value="1"/>
</dbReference>
<sequence>MMGRLKLEFESGEYCDVKVDQPCPSSWWGYPVCGPCHCDVDKGYNADCNKTTGECYCKENHYQPIDSDHCYDCECYATGSYSNQCDLLTGQCKCRNGVIGRRCDSCPNPYAEVTLRGCEVVYDGCPRSFSCGLWWERTPFGKVAIESCPNHSQGRASRSCDEELGGWQEPDLFNCTSDYFLDLRKVLGQLEGGDLHVTTFVAVKVAADLRRATNKTEELHGSDVLISQQLLQELMSFEGGEKGLNLTHSQDKDYIQLGQLEGGDLHVTTFVAVKVAADLRRATNKTEELHGSDVLISQQLLQELMSFEGGEKGLNLTHSQDKDYIQNIVAAASVVLSDKYTEHWERIEELTGETAEDLVLSVDKYIATLARSQEDTYTNPFEIVADNMGIATLHIYIT</sequence>
<dbReference type="GO" id="GO:0004930">
    <property type="term" value="F:G protein-coupled receptor activity"/>
    <property type="evidence" value="ECO:0007669"/>
    <property type="project" value="InterPro"/>
</dbReference>
<evidence type="ECO:0000256" key="5">
    <source>
        <dbReference type="ARBA" id="ARBA00023180"/>
    </source>
</evidence>
<evidence type="ECO:0000256" key="7">
    <source>
        <dbReference type="PROSITE-ProRule" id="PRU00460"/>
    </source>
</evidence>
<dbReference type="Gene3D" id="1.25.40.610">
    <property type="match status" value="1"/>
</dbReference>
<dbReference type="GO" id="GO:0048468">
    <property type="term" value="P:cell development"/>
    <property type="evidence" value="ECO:0007669"/>
    <property type="project" value="UniProtKB-ARBA"/>
</dbReference>
<protein>
    <submittedName>
        <fullName evidence="10">Uncharacterized protein</fullName>
    </submittedName>
</protein>
<keyword evidence="4 7" id="KW-1015">Disulfide bond</keyword>
<dbReference type="SUPFAM" id="SSF57196">
    <property type="entry name" value="EGF/Laminin"/>
    <property type="match status" value="1"/>
</dbReference>
<dbReference type="PANTHER" id="PTHR24026:SF51">
    <property type="entry name" value="PROTOCADHERIN-LIKE WING POLARITY PROTEIN STAN"/>
    <property type="match status" value="1"/>
</dbReference>
<dbReference type="AlphaFoldDB" id="A0A7R9H8C5"/>
<dbReference type="InterPro" id="IPR036445">
    <property type="entry name" value="GPCR_2_extracell_dom_sf"/>
</dbReference>
<organism evidence="10">
    <name type="scientific">Timema cristinae</name>
    <name type="common">Walking stick</name>
    <dbReference type="NCBI Taxonomy" id="61476"/>
    <lineage>
        <taxon>Eukaryota</taxon>
        <taxon>Metazoa</taxon>
        <taxon>Ecdysozoa</taxon>
        <taxon>Arthropoda</taxon>
        <taxon>Hexapoda</taxon>
        <taxon>Insecta</taxon>
        <taxon>Pterygota</taxon>
        <taxon>Neoptera</taxon>
        <taxon>Polyneoptera</taxon>
        <taxon>Phasmatodea</taxon>
        <taxon>Timematodea</taxon>
        <taxon>Timematoidea</taxon>
        <taxon>Timematidae</taxon>
        <taxon>Timema</taxon>
    </lineage>
</organism>
<dbReference type="GO" id="GO:0098609">
    <property type="term" value="P:cell-cell adhesion"/>
    <property type="evidence" value="ECO:0007669"/>
    <property type="project" value="TreeGrafter"/>
</dbReference>